<proteinExistence type="predicted"/>
<dbReference type="PANTHER" id="PTHR48207:SF3">
    <property type="entry name" value="SUCCINATE--HYDROXYMETHYLGLUTARATE COA-TRANSFERASE"/>
    <property type="match status" value="1"/>
</dbReference>
<protein>
    <submittedName>
        <fullName evidence="2">CoA transferase</fullName>
    </submittedName>
</protein>
<dbReference type="OrthoDB" id="9806585at2"/>
<gene>
    <name evidence="6" type="ORF">BBI04_024175</name>
    <name evidence="3" type="ORF">DXT89_25605</name>
    <name evidence="2" type="ORF">DXT89_26910</name>
    <name evidence="4" type="ORF">IEI95_008450</name>
    <name evidence="5" type="ORF">IEI95_028885</name>
</gene>
<dbReference type="Gene3D" id="3.40.50.10540">
    <property type="entry name" value="Crotonobetainyl-coa:carnitine coa-transferase, domain 1"/>
    <property type="match status" value="1"/>
</dbReference>
<organism evidence="2 8">
    <name type="scientific">Agrobacterium vitis</name>
    <name type="common">Rhizobium vitis</name>
    <dbReference type="NCBI Taxonomy" id="373"/>
    <lineage>
        <taxon>Bacteria</taxon>
        <taxon>Pseudomonadati</taxon>
        <taxon>Pseudomonadota</taxon>
        <taxon>Alphaproteobacteria</taxon>
        <taxon>Hyphomicrobiales</taxon>
        <taxon>Rhizobiaceae</taxon>
        <taxon>Rhizobium/Agrobacterium group</taxon>
        <taxon>Agrobacterium</taxon>
    </lineage>
</organism>
<sequence>MTKTLPLSGIKVLEFSQMIMGPCCGLILADLGADVIKIEPIKGDRTRNLTGLAAGFFDTFGRNKKSVALDLTLNEDRAVLDDLIAETDILIENFRPGMMKATGLDYESLKSQHPELIYCSLKGFLAGPYQHRTALDEVVQMMSGLAFMTGLPDRPLRTGASVNDIMGAMFGVIGIQAALRERQTTGLGQEVQASLYENAAFLMAPAMLAEVITGQASTPFSVTERPWPAYDLFDLADGNKLFVGIVGDQQWHDFCVAFERSGWLADPRLASNALRQQARSWLIPEIRSLFLSLDAPEVKATVEQLGLPFAPVCTPIELLDDPHLNANHGMIDVVLSNGMASKLPALPLTLGGKRLGGTRPRAPHIGEHTSEVARSSTFAAPITQVE</sequence>
<comment type="caution">
    <text evidence="2">The sequence shown here is derived from an EMBL/GenBank/DDBJ whole genome shotgun (WGS) entry which is preliminary data.</text>
</comment>
<reference evidence="6 7" key="2">
    <citation type="submission" date="2019-11" db="EMBL/GenBank/DDBJ databases">
        <title>Whole-genome sequencing of Allorhizobium vitis.</title>
        <authorList>
            <person name="Gan H.M."/>
            <person name="Savka M.A."/>
        </authorList>
    </citation>
    <scope>NUCLEOTIDE SEQUENCE [LARGE SCALE GENOMIC DNA]</scope>
    <source>
        <strain evidence="6 7">AB4</strain>
    </source>
</reference>
<keyword evidence="1 2" id="KW-0808">Transferase</keyword>
<dbReference type="Proteomes" id="UP000436911">
    <property type="component" value="Unassembled WGS sequence"/>
</dbReference>
<dbReference type="PANTHER" id="PTHR48207">
    <property type="entry name" value="SUCCINATE--HYDROXYMETHYLGLUTARATE COA-TRANSFERASE"/>
    <property type="match status" value="1"/>
</dbReference>
<name>A0A368NKL6_AGRVI</name>
<evidence type="ECO:0000313" key="5">
    <source>
        <dbReference type="EMBL" id="MBF2718216.1"/>
    </source>
</evidence>
<dbReference type="Gene3D" id="3.30.1540.10">
    <property type="entry name" value="formyl-coa transferase, domain 3"/>
    <property type="match status" value="1"/>
</dbReference>
<dbReference type="EMBL" id="JACXXJ020000006">
    <property type="protein sequence ID" value="MBF2718216.1"/>
    <property type="molecule type" value="Genomic_DNA"/>
</dbReference>
<reference evidence="4" key="3">
    <citation type="submission" date="2020-11" db="EMBL/GenBank/DDBJ databases">
        <title>Agrobacterium vitis strain K377 genome.</title>
        <authorList>
            <person name="Xi H."/>
        </authorList>
    </citation>
    <scope>NUCLEOTIDE SEQUENCE</scope>
    <source>
        <strain evidence="4">K377</strain>
    </source>
</reference>
<evidence type="ECO:0000256" key="1">
    <source>
        <dbReference type="ARBA" id="ARBA00022679"/>
    </source>
</evidence>
<dbReference type="InterPro" id="IPR023606">
    <property type="entry name" value="CoA-Trfase_III_dom_1_sf"/>
</dbReference>
<dbReference type="GeneID" id="60684274"/>
<dbReference type="InterPro" id="IPR003673">
    <property type="entry name" value="CoA-Trfase_fam_III"/>
</dbReference>
<dbReference type="EMBL" id="QUSG01000029">
    <property type="protein sequence ID" value="KAA3520641.1"/>
    <property type="molecule type" value="Genomic_DNA"/>
</dbReference>
<dbReference type="Proteomes" id="UP000175993">
    <property type="component" value="Unassembled WGS sequence"/>
</dbReference>
<evidence type="ECO:0000313" key="4">
    <source>
        <dbReference type="EMBL" id="MBF2714270.1"/>
    </source>
</evidence>
<evidence type="ECO:0000313" key="8">
    <source>
        <dbReference type="Proteomes" id="UP000436911"/>
    </source>
</evidence>
<dbReference type="AlphaFoldDB" id="A0A368NKL6"/>
<evidence type="ECO:0000313" key="6">
    <source>
        <dbReference type="EMBL" id="MUP07882.1"/>
    </source>
</evidence>
<dbReference type="Pfam" id="PF02515">
    <property type="entry name" value="CoA_transf_3"/>
    <property type="match status" value="1"/>
</dbReference>
<dbReference type="EMBL" id="MBEV02000020">
    <property type="protein sequence ID" value="MUP07882.1"/>
    <property type="molecule type" value="Genomic_DNA"/>
</dbReference>
<dbReference type="GO" id="GO:0008410">
    <property type="term" value="F:CoA-transferase activity"/>
    <property type="evidence" value="ECO:0007669"/>
    <property type="project" value="TreeGrafter"/>
</dbReference>
<dbReference type="EMBL" id="JACXXJ020000003">
    <property type="protein sequence ID" value="MBF2714270.1"/>
    <property type="molecule type" value="Genomic_DNA"/>
</dbReference>
<dbReference type="InterPro" id="IPR050483">
    <property type="entry name" value="CoA-transferase_III_domain"/>
</dbReference>
<dbReference type="SUPFAM" id="SSF89796">
    <property type="entry name" value="CoA-transferase family III (CaiB/BaiF)"/>
    <property type="match status" value="1"/>
</dbReference>
<accession>A0A368NKL6</accession>
<evidence type="ECO:0000313" key="2">
    <source>
        <dbReference type="EMBL" id="KAA3518277.1"/>
    </source>
</evidence>
<reference evidence="2 8" key="1">
    <citation type="submission" date="2018-08" db="EMBL/GenBank/DDBJ databases">
        <title>Genome sequencing of Agrobacterium vitis strain ICMP 10754.</title>
        <authorList>
            <person name="Visnovsky S.B."/>
            <person name="Pitman A.R."/>
        </authorList>
    </citation>
    <scope>NUCLEOTIDE SEQUENCE [LARGE SCALE GENOMIC DNA]</scope>
    <source>
        <strain evidence="2 8">ICMP 10754</strain>
    </source>
</reference>
<evidence type="ECO:0000313" key="3">
    <source>
        <dbReference type="EMBL" id="KAA3520641.1"/>
    </source>
</evidence>
<dbReference type="InterPro" id="IPR044855">
    <property type="entry name" value="CoA-Trfase_III_dom3_sf"/>
</dbReference>
<dbReference type="RefSeq" id="WP_060716610.1">
    <property type="nucleotide sequence ID" value="NZ_CP118262.1"/>
</dbReference>
<evidence type="ECO:0000313" key="7">
    <source>
        <dbReference type="Proteomes" id="UP000175993"/>
    </source>
</evidence>
<dbReference type="EMBL" id="QUSG01000049">
    <property type="protein sequence ID" value="KAA3518277.1"/>
    <property type="molecule type" value="Genomic_DNA"/>
</dbReference>
<dbReference type="Proteomes" id="UP000655037">
    <property type="component" value="Unassembled WGS sequence"/>
</dbReference>